<dbReference type="InterPro" id="IPR035068">
    <property type="entry name" value="TldD/PmbA_N"/>
</dbReference>
<dbReference type="GO" id="GO:0008237">
    <property type="term" value="F:metallopeptidase activity"/>
    <property type="evidence" value="ECO:0007669"/>
    <property type="project" value="InterPro"/>
</dbReference>
<keyword evidence="4" id="KW-1185">Reference proteome</keyword>
<proteinExistence type="inferred from homology"/>
<dbReference type="InterPro" id="IPR036059">
    <property type="entry name" value="TldD/PmbA_sf"/>
</dbReference>
<dbReference type="RefSeq" id="WP_242948316.1">
    <property type="nucleotide sequence ID" value="NZ_FOXR01000017.1"/>
</dbReference>
<comment type="similarity">
    <text evidence="1">Belongs to the peptidase U62 family.</text>
</comment>
<dbReference type="Gene3D" id="3.30.2290.10">
    <property type="entry name" value="PmbA/TldD superfamily"/>
    <property type="match status" value="1"/>
</dbReference>
<dbReference type="Pfam" id="PF19289">
    <property type="entry name" value="PmbA_TldD_3rd"/>
    <property type="match status" value="1"/>
</dbReference>
<dbReference type="InterPro" id="IPR051463">
    <property type="entry name" value="Peptidase_U62_metallo"/>
</dbReference>
<evidence type="ECO:0000259" key="2">
    <source>
        <dbReference type="Pfam" id="PF19289"/>
    </source>
</evidence>
<dbReference type="EMBL" id="FOXR01000017">
    <property type="protein sequence ID" value="SFQ19998.1"/>
    <property type="molecule type" value="Genomic_DNA"/>
</dbReference>
<dbReference type="PANTHER" id="PTHR30624">
    <property type="entry name" value="UNCHARACTERIZED PROTEIN TLDD AND PMBA"/>
    <property type="match status" value="1"/>
</dbReference>
<protein>
    <submittedName>
        <fullName evidence="3">TldD protein</fullName>
    </submittedName>
</protein>
<evidence type="ECO:0000313" key="4">
    <source>
        <dbReference type="Proteomes" id="UP000198577"/>
    </source>
</evidence>
<dbReference type="STRING" id="937334.SAMN05444406_11738"/>
<evidence type="ECO:0000256" key="1">
    <source>
        <dbReference type="ARBA" id="ARBA00005836"/>
    </source>
</evidence>
<feature type="domain" description="Metalloprotease TldD/E C-terminal" evidence="2">
    <location>
        <begin position="159"/>
        <end position="389"/>
    </location>
</feature>
<evidence type="ECO:0000313" key="3">
    <source>
        <dbReference type="EMBL" id="SFQ19998.1"/>
    </source>
</evidence>
<organism evidence="3 4">
    <name type="scientific">Caldicoprobacter faecalis</name>
    <dbReference type="NCBI Taxonomy" id="937334"/>
    <lineage>
        <taxon>Bacteria</taxon>
        <taxon>Bacillati</taxon>
        <taxon>Bacillota</taxon>
        <taxon>Clostridia</taxon>
        <taxon>Caldicoprobacterales</taxon>
        <taxon>Caldicoprobacteraceae</taxon>
        <taxon>Caldicoprobacter</taxon>
    </lineage>
</organism>
<name>A0A1I5WKA2_9FIRM</name>
<dbReference type="PANTHER" id="PTHR30624:SF0">
    <property type="entry name" value="METALLOPROTEASE SLR0863"/>
    <property type="match status" value="1"/>
</dbReference>
<sequence>MTDLSRVQECIDTLARMATPNPSIMEHPIVKAFEVNRDRIIQHERDSIADVPAAEKQALLEEYLKLLDYPEIVHHTSYYVDNKTIKSIYSSKGTAVTFDKQTCGIRLNLELACGDNKNSDVVSKAAIRFDELRGLEDYFKERIEKSVAFVREAVPIEPGIYTVLLSPEATGVFTHESFGHKSESDFMVGDETMKAEWALGKTIGRDLLTIVDDGLEFGNGYVPYDDEGTRGKKTYIVKNGKLMGRLHSAATSAALGEPLTGNARAINFQFEPIVRMTTTYIEKGDRPVKDIIAEIDKGIYVETVRHGSGMSTFTIAPSRAYKIENGNITTPVKVSVITGNVFETLAEVDAVSEEFELMSFVGGGCGKMEQYPLPVGFGGPYTRVRKLTVQ</sequence>
<reference evidence="3 4" key="1">
    <citation type="submission" date="2016-10" db="EMBL/GenBank/DDBJ databases">
        <authorList>
            <person name="de Groot N.N."/>
        </authorList>
    </citation>
    <scope>NUCLEOTIDE SEQUENCE [LARGE SCALE GENOMIC DNA]</scope>
    <source>
        <strain evidence="3 4">DSM 20678</strain>
    </source>
</reference>
<dbReference type="Proteomes" id="UP000198577">
    <property type="component" value="Unassembled WGS sequence"/>
</dbReference>
<accession>A0A1I5WKA2</accession>
<dbReference type="SUPFAM" id="SSF111283">
    <property type="entry name" value="Putative modulator of DNA gyrase, PmbA/TldD"/>
    <property type="match status" value="1"/>
</dbReference>
<dbReference type="AlphaFoldDB" id="A0A1I5WKA2"/>
<dbReference type="GO" id="GO:0006508">
    <property type="term" value="P:proteolysis"/>
    <property type="evidence" value="ECO:0007669"/>
    <property type="project" value="InterPro"/>
</dbReference>
<dbReference type="InterPro" id="IPR045569">
    <property type="entry name" value="Metalloprtase-TldD/E_C"/>
</dbReference>
<dbReference type="GO" id="GO:0005829">
    <property type="term" value="C:cytosol"/>
    <property type="evidence" value="ECO:0007669"/>
    <property type="project" value="TreeGrafter"/>
</dbReference>
<gene>
    <name evidence="3" type="ORF">SAMN05444406_11738</name>
</gene>